<name>A0A087EKT0_9BIFI</name>
<dbReference type="RefSeq" id="WP_026641847.1">
    <property type="nucleotide sequence ID" value="NZ_JGZU01000002.1"/>
</dbReference>
<dbReference type="Proteomes" id="UP000029080">
    <property type="component" value="Unassembled WGS sequence"/>
</dbReference>
<dbReference type="AlphaFoldDB" id="A0A087EKT0"/>
<dbReference type="eggNOG" id="ENOG5032SWG">
    <property type="taxonomic scope" value="Bacteria"/>
</dbReference>
<keyword evidence="2" id="KW-1185">Reference proteome</keyword>
<evidence type="ECO:0000313" key="1">
    <source>
        <dbReference type="EMBL" id="KFJ08381.1"/>
    </source>
</evidence>
<comment type="caution">
    <text evidence="1">The sequence shown here is derived from an EMBL/GenBank/DDBJ whole genome shotgun (WGS) entry which is preliminary data.</text>
</comment>
<reference evidence="1 2" key="1">
    <citation type="submission" date="2014-03" db="EMBL/GenBank/DDBJ databases">
        <title>Genomics of Bifidobacteria.</title>
        <authorList>
            <person name="Ventura M."/>
            <person name="Milani C."/>
            <person name="Lugli G.A."/>
        </authorList>
    </citation>
    <scope>NUCLEOTIDE SEQUENCE [LARGE SCALE GENOMIC DNA]</scope>
    <source>
        <strain evidence="1 2">JCM 13495</strain>
    </source>
</reference>
<dbReference type="STRING" id="356829.BITS_0897"/>
<protein>
    <recommendedName>
        <fullName evidence="3">YolD-like protein</fullName>
    </recommendedName>
</protein>
<proteinExistence type="predicted"/>
<evidence type="ECO:0000313" key="2">
    <source>
        <dbReference type="Proteomes" id="UP000029080"/>
    </source>
</evidence>
<organism evidence="1 2">
    <name type="scientific">Bifidobacterium tsurumiense</name>
    <dbReference type="NCBI Taxonomy" id="356829"/>
    <lineage>
        <taxon>Bacteria</taxon>
        <taxon>Bacillati</taxon>
        <taxon>Actinomycetota</taxon>
        <taxon>Actinomycetes</taxon>
        <taxon>Bifidobacteriales</taxon>
        <taxon>Bifidobacteriaceae</taxon>
        <taxon>Bifidobacterium</taxon>
    </lineage>
</organism>
<dbReference type="EMBL" id="JGZU01000002">
    <property type="protein sequence ID" value="KFJ08381.1"/>
    <property type="molecule type" value="Genomic_DNA"/>
</dbReference>
<sequence>MGITVTHRYDDIIELPHHQSRSHPHMPIGNRAAQFLPFAALTGYEEALQETARRTDERVQLDPDEQEQVNAALQSVLSNDSGAKRVAITYFVPDKRKSGGSYQQATGVIRHCDAERGELVLQEGDRIPIADILRVTVLDEQDS</sequence>
<accession>A0A087EKT0</accession>
<gene>
    <name evidence="1" type="ORF">BITS_0897</name>
</gene>
<evidence type="ECO:0008006" key="3">
    <source>
        <dbReference type="Google" id="ProtNLM"/>
    </source>
</evidence>